<dbReference type="EC" id="2.3.1.61" evidence="4 11"/>
<dbReference type="PATRIC" id="fig|1813736.3.peg.3785"/>
<evidence type="ECO:0000256" key="1">
    <source>
        <dbReference type="ARBA" id="ARBA00004052"/>
    </source>
</evidence>
<dbReference type="Pfam" id="PF00364">
    <property type="entry name" value="Biotin_lipoyl"/>
    <property type="match status" value="1"/>
</dbReference>
<comment type="catalytic activity">
    <reaction evidence="10 11">
        <text>N(6)-[(R)-dihydrolipoyl]-L-lysyl-[protein] + succinyl-CoA = N(6)-[(R)-S(8)-succinyldihydrolipoyl]-L-lysyl-[protein] + CoA</text>
        <dbReference type="Rhea" id="RHEA:15213"/>
        <dbReference type="Rhea" id="RHEA-COMP:10475"/>
        <dbReference type="Rhea" id="RHEA-COMP:20092"/>
        <dbReference type="ChEBI" id="CHEBI:57287"/>
        <dbReference type="ChEBI" id="CHEBI:57292"/>
        <dbReference type="ChEBI" id="CHEBI:83100"/>
        <dbReference type="ChEBI" id="CHEBI:83120"/>
        <dbReference type="EC" id="2.3.1.61"/>
    </reaction>
</comment>
<feature type="domain" description="Lipoyl-binding" evidence="13">
    <location>
        <begin position="2"/>
        <end position="77"/>
    </location>
</feature>
<dbReference type="PROSITE" id="PS51826">
    <property type="entry name" value="PSBD"/>
    <property type="match status" value="1"/>
</dbReference>
<dbReference type="GO" id="GO:0004149">
    <property type="term" value="F:dihydrolipoyllysine-residue succinyltransferase activity"/>
    <property type="evidence" value="ECO:0007669"/>
    <property type="project" value="UniProtKB-UniRule"/>
</dbReference>
<dbReference type="NCBIfam" id="NF004309">
    <property type="entry name" value="PRK05704.1"/>
    <property type="match status" value="1"/>
</dbReference>
<feature type="compositionally biased region" description="Low complexity" evidence="12">
    <location>
        <begin position="156"/>
        <end position="179"/>
    </location>
</feature>
<sequence>MAAQVVVPQLGESVVEARVARWLKKEGEAIAVGDPLVELETEKIDLEVNADQAGVLAKILRQEGEDVKVGEQLALIEAGTGAAAAPASAQSDAPAHATPAPPEAITPAVAAAPAGAADGPRSTPAARKAAEMHQVDMAQVQGSGNAGRVMRRDVEAAATQAAPASPAAPAPAAARSAPAPVAPPRPAIAPGSRTEERVRMSKRRLTIARNLVEAQRTAAMLTTFNEVDMTELMGLRERRKEQFAKRHGVGIGIASFFVKAAVAALKAFPRLNAEIQGEEMVLKHYYDVGIAVGAEQGLVVPVIRSAEQLSFAGIELAIRDFAARAKSNTLTLEDLKGGSFTITNGGVFGSLLSTPILNPPQVGILGLHKIEDRPVAIKGQVVVRPMMYLALSYDHRIVDGLEAVQFLVKVKEYIEDPGHLLLES</sequence>
<dbReference type="InterPro" id="IPR023213">
    <property type="entry name" value="CAT-like_dom_sf"/>
</dbReference>
<keyword evidence="6 11" id="KW-0816">Tricarboxylic acid cycle</keyword>
<dbReference type="RefSeq" id="WP_110171994.1">
    <property type="nucleotide sequence ID" value="NZ_CP015136.1"/>
</dbReference>
<dbReference type="InterPro" id="IPR050537">
    <property type="entry name" value="2-oxoacid_dehydrogenase"/>
</dbReference>
<dbReference type="SUPFAM" id="SSF52777">
    <property type="entry name" value="CoA-dependent acyltransferases"/>
    <property type="match status" value="1"/>
</dbReference>
<dbReference type="InterPro" id="IPR000089">
    <property type="entry name" value="Biotin_lipoyl"/>
</dbReference>
<dbReference type="EMBL" id="CP015136">
    <property type="protein sequence ID" value="AMY10347.1"/>
    <property type="molecule type" value="Genomic_DNA"/>
</dbReference>
<keyword evidence="9 11" id="KW-0012">Acyltransferase</keyword>
<dbReference type="GO" id="GO:0005829">
    <property type="term" value="C:cytosol"/>
    <property type="evidence" value="ECO:0007669"/>
    <property type="project" value="TreeGrafter"/>
</dbReference>
<evidence type="ECO:0000313" key="15">
    <source>
        <dbReference type="EMBL" id="AMY10347.1"/>
    </source>
</evidence>
<dbReference type="Proteomes" id="UP000076079">
    <property type="component" value="Chromosome"/>
</dbReference>
<comment type="similarity">
    <text evidence="3 11">Belongs to the 2-oxoacid dehydrogenase family.</text>
</comment>
<dbReference type="UniPathway" id="UPA00868">
    <property type="reaction ID" value="UER00840"/>
</dbReference>
<evidence type="ECO:0000256" key="2">
    <source>
        <dbReference type="ARBA" id="ARBA00005145"/>
    </source>
</evidence>
<evidence type="ECO:0000256" key="5">
    <source>
        <dbReference type="ARBA" id="ARBA00019511"/>
    </source>
</evidence>
<dbReference type="PANTHER" id="PTHR43416:SF5">
    <property type="entry name" value="DIHYDROLIPOYLLYSINE-RESIDUE SUCCINYLTRANSFERASE COMPONENT OF 2-OXOGLUTARATE DEHYDROGENASE COMPLEX, MITOCHONDRIAL"/>
    <property type="match status" value="1"/>
</dbReference>
<dbReference type="Gene3D" id="4.10.320.10">
    <property type="entry name" value="E3-binding domain"/>
    <property type="match status" value="1"/>
</dbReference>
<dbReference type="InterPro" id="IPR003016">
    <property type="entry name" value="2-oxoA_DH_lipoyl-BS"/>
</dbReference>
<dbReference type="InterPro" id="IPR004167">
    <property type="entry name" value="PSBD"/>
</dbReference>
<evidence type="ECO:0000256" key="7">
    <source>
        <dbReference type="ARBA" id="ARBA00022679"/>
    </source>
</evidence>
<accession>A0A143PNW1</accession>
<dbReference type="Gene3D" id="3.30.559.10">
    <property type="entry name" value="Chloramphenicol acetyltransferase-like domain"/>
    <property type="match status" value="1"/>
</dbReference>
<evidence type="ECO:0000256" key="9">
    <source>
        <dbReference type="ARBA" id="ARBA00023315"/>
    </source>
</evidence>
<dbReference type="STRING" id="1855912.LuPra_03577"/>
<comment type="cofactor">
    <cofactor evidence="11">
        <name>(R)-lipoate</name>
        <dbReference type="ChEBI" id="CHEBI:83088"/>
    </cofactor>
    <text evidence="11">Binds 1 lipoyl cofactor covalently.</text>
</comment>
<organism evidence="15 16">
    <name type="scientific">Luteitalea pratensis</name>
    <dbReference type="NCBI Taxonomy" id="1855912"/>
    <lineage>
        <taxon>Bacteria</taxon>
        <taxon>Pseudomonadati</taxon>
        <taxon>Acidobacteriota</taxon>
        <taxon>Vicinamibacteria</taxon>
        <taxon>Vicinamibacterales</taxon>
        <taxon>Vicinamibacteraceae</taxon>
        <taxon>Luteitalea</taxon>
    </lineage>
</organism>
<dbReference type="SUPFAM" id="SSF47005">
    <property type="entry name" value="Peripheral subunit-binding domain of 2-oxo acid dehydrogenase complex"/>
    <property type="match status" value="1"/>
</dbReference>
<reference evidence="15 16" key="1">
    <citation type="journal article" date="2016" name="Genome Announc.">
        <title>First Complete Genome Sequence of a Subdivision 6 Acidobacterium Strain.</title>
        <authorList>
            <person name="Huang S."/>
            <person name="Vieira S."/>
            <person name="Bunk B."/>
            <person name="Riedel T."/>
            <person name="Sproer C."/>
            <person name="Overmann J."/>
        </authorList>
    </citation>
    <scope>NUCLEOTIDE SEQUENCE [LARGE SCALE GENOMIC DNA]</scope>
    <source>
        <strain evidence="16">DSM 100886 HEG_-6_39</strain>
    </source>
</reference>
<gene>
    <name evidence="15" type="primary">odhB</name>
    <name evidence="15" type="ORF">LuPra_03577</name>
</gene>
<dbReference type="InterPro" id="IPR011053">
    <property type="entry name" value="Single_hybrid_motif"/>
</dbReference>
<dbReference type="GO" id="GO:0006099">
    <property type="term" value="P:tricarboxylic acid cycle"/>
    <property type="evidence" value="ECO:0007669"/>
    <property type="project" value="UniProtKB-UniRule"/>
</dbReference>
<evidence type="ECO:0000256" key="12">
    <source>
        <dbReference type="SAM" id="MobiDB-lite"/>
    </source>
</evidence>
<keyword evidence="16" id="KW-1185">Reference proteome</keyword>
<evidence type="ECO:0000256" key="10">
    <source>
        <dbReference type="ARBA" id="ARBA00052761"/>
    </source>
</evidence>
<dbReference type="KEGG" id="abac:LuPra_03577"/>
<dbReference type="GO" id="GO:0045252">
    <property type="term" value="C:oxoglutarate dehydrogenase complex"/>
    <property type="evidence" value="ECO:0007669"/>
    <property type="project" value="UniProtKB-UniRule"/>
</dbReference>
<evidence type="ECO:0000259" key="13">
    <source>
        <dbReference type="PROSITE" id="PS50968"/>
    </source>
</evidence>
<evidence type="ECO:0000256" key="6">
    <source>
        <dbReference type="ARBA" id="ARBA00022532"/>
    </source>
</evidence>
<dbReference type="NCBIfam" id="TIGR01347">
    <property type="entry name" value="sucB"/>
    <property type="match status" value="1"/>
</dbReference>
<dbReference type="GO" id="GO:0033512">
    <property type="term" value="P:L-lysine catabolic process to acetyl-CoA via saccharopine"/>
    <property type="evidence" value="ECO:0007669"/>
    <property type="project" value="UniProtKB-UniRule"/>
</dbReference>
<reference evidence="16" key="2">
    <citation type="submission" date="2016-04" db="EMBL/GenBank/DDBJ databases">
        <title>First Complete Genome Sequence of a Subdivision 6 Acidobacterium.</title>
        <authorList>
            <person name="Huang S."/>
            <person name="Vieira S."/>
            <person name="Bunk B."/>
            <person name="Riedel T."/>
            <person name="Sproeer C."/>
            <person name="Overmann J."/>
        </authorList>
    </citation>
    <scope>NUCLEOTIDE SEQUENCE [LARGE SCALE GENOMIC DNA]</scope>
    <source>
        <strain evidence="16">DSM 100886 HEG_-6_39</strain>
    </source>
</reference>
<protein>
    <recommendedName>
        <fullName evidence="5 11">Dihydrolipoyllysine-residue succinyltransferase component of 2-oxoglutarate dehydrogenase complex</fullName>
        <ecNumber evidence="4 11">2.3.1.61</ecNumber>
    </recommendedName>
    <alternativeName>
        <fullName evidence="11">2-oxoglutarate dehydrogenase complex component E2</fullName>
    </alternativeName>
</protein>
<evidence type="ECO:0000256" key="3">
    <source>
        <dbReference type="ARBA" id="ARBA00007317"/>
    </source>
</evidence>
<dbReference type="SUPFAM" id="SSF51230">
    <property type="entry name" value="Single hybrid motif"/>
    <property type="match status" value="1"/>
</dbReference>
<dbReference type="Gene3D" id="2.40.50.100">
    <property type="match status" value="1"/>
</dbReference>
<dbReference type="FunFam" id="3.30.559.10:FF:000007">
    <property type="entry name" value="Dihydrolipoamide acetyltransferase component of pyruvate dehydrogenase complex"/>
    <property type="match status" value="1"/>
</dbReference>
<dbReference type="PROSITE" id="PS50968">
    <property type="entry name" value="BIOTINYL_LIPOYL"/>
    <property type="match status" value="1"/>
</dbReference>
<dbReference type="Pfam" id="PF00198">
    <property type="entry name" value="2-oxoacid_dh"/>
    <property type="match status" value="1"/>
</dbReference>
<dbReference type="AlphaFoldDB" id="A0A143PNW1"/>
<comment type="pathway">
    <text evidence="2 11">Amino-acid degradation; L-lysine degradation via saccharopine pathway; glutaryl-CoA from L-lysine: step 6/6.</text>
</comment>
<keyword evidence="8 11" id="KW-0450">Lipoyl</keyword>
<evidence type="ECO:0000256" key="11">
    <source>
        <dbReference type="RuleBase" id="RU361138"/>
    </source>
</evidence>
<dbReference type="OrthoDB" id="9805770at2"/>
<keyword evidence="7 11" id="KW-0808">Transferase</keyword>
<dbReference type="InterPro" id="IPR006255">
    <property type="entry name" value="SucB"/>
</dbReference>
<comment type="function">
    <text evidence="1 11">E2 component of the 2-oxoglutarate dehydrogenase (OGDH) complex which catalyzes the second step in the conversion of 2-oxoglutarate to succinyl-CoA and CO(2).</text>
</comment>
<evidence type="ECO:0000259" key="14">
    <source>
        <dbReference type="PROSITE" id="PS51826"/>
    </source>
</evidence>
<feature type="region of interest" description="Disordered" evidence="12">
    <location>
        <begin position="154"/>
        <end position="199"/>
    </location>
</feature>
<feature type="region of interest" description="Disordered" evidence="12">
    <location>
        <begin position="111"/>
        <end position="132"/>
    </location>
</feature>
<feature type="domain" description="Peripheral subunit-binding (PSBD)" evidence="14">
    <location>
        <begin position="121"/>
        <end position="158"/>
    </location>
</feature>
<dbReference type="PROSITE" id="PS00189">
    <property type="entry name" value="LIPOYL"/>
    <property type="match status" value="1"/>
</dbReference>
<name>A0A143PNW1_LUTPR</name>
<dbReference type="InterPro" id="IPR001078">
    <property type="entry name" value="2-oxoacid_DH_actylTfrase"/>
</dbReference>
<dbReference type="InterPro" id="IPR036625">
    <property type="entry name" value="E3-bd_dom_sf"/>
</dbReference>
<dbReference type="PANTHER" id="PTHR43416">
    <property type="entry name" value="DIHYDROLIPOYLLYSINE-RESIDUE SUCCINYLTRANSFERASE COMPONENT OF 2-OXOGLUTARATE DEHYDROGENASE COMPLEX, MITOCHONDRIAL-RELATED"/>
    <property type="match status" value="1"/>
</dbReference>
<proteinExistence type="inferred from homology"/>
<evidence type="ECO:0000313" key="16">
    <source>
        <dbReference type="Proteomes" id="UP000076079"/>
    </source>
</evidence>
<evidence type="ECO:0000256" key="4">
    <source>
        <dbReference type="ARBA" id="ARBA00012945"/>
    </source>
</evidence>
<evidence type="ECO:0000256" key="8">
    <source>
        <dbReference type="ARBA" id="ARBA00022823"/>
    </source>
</evidence>
<dbReference type="Pfam" id="PF02817">
    <property type="entry name" value="E3_binding"/>
    <property type="match status" value="1"/>
</dbReference>
<dbReference type="CDD" id="cd06849">
    <property type="entry name" value="lipoyl_domain"/>
    <property type="match status" value="1"/>
</dbReference>